<dbReference type="Proteomes" id="UP000002027">
    <property type="component" value="Chromosome 1"/>
</dbReference>
<dbReference type="PANTHER" id="PTHR35007:SF2">
    <property type="entry name" value="PILUS ASSEMBLE PROTEIN"/>
    <property type="match status" value="1"/>
</dbReference>
<reference evidence="9" key="1">
    <citation type="submission" date="2009-11" db="EMBL/GenBank/DDBJ databases">
        <title>The complete chromosome 1 of Sphaerobacter thermophilus DSM 20745.</title>
        <authorList>
            <person name="Lucas S."/>
            <person name="Copeland A."/>
            <person name="Lapidus A."/>
            <person name="Glavina del Rio T."/>
            <person name="Dalin E."/>
            <person name="Tice H."/>
            <person name="Bruce D."/>
            <person name="Goodwin L."/>
            <person name="Pitluck S."/>
            <person name="Kyrpides N."/>
            <person name="Mavromatis K."/>
            <person name="Ivanova N."/>
            <person name="Mikhailova N."/>
            <person name="LaButti K.M."/>
            <person name="Clum A."/>
            <person name="Sun H.I."/>
            <person name="Brettin T."/>
            <person name="Detter J.C."/>
            <person name="Han C."/>
            <person name="Larimer F."/>
            <person name="Land M."/>
            <person name="Hauser L."/>
            <person name="Markowitz V."/>
            <person name="Cheng J.F."/>
            <person name="Hugenholtz P."/>
            <person name="Woyke T."/>
            <person name="Wu D."/>
            <person name="Steenblock K."/>
            <person name="Schneider S."/>
            <person name="Pukall R."/>
            <person name="Goeker M."/>
            <person name="Klenk H.P."/>
            <person name="Eisen J.A."/>
        </authorList>
    </citation>
    <scope>NUCLEOTIDE SEQUENCE [LARGE SCALE GENOMIC DNA]</scope>
    <source>
        <strain evidence="9">ATCC 49802 / DSM 20745 / S 6022</strain>
    </source>
</reference>
<evidence type="ECO:0000256" key="1">
    <source>
        <dbReference type="ARBA" id="ARBA00004651"/>
    </source>
</evidence>
<feature type="transmembrane region" description="Helical" evidence="6">
    <location>
        <begin position="107"/>
        <end position="125"/>
    </location>
</feature>
<gene>
    <name evidence="8" type="ordered locus">Sthe_0521</name>
</gene>
<evidence type="ECO:0000256" key="3">
    <source>
        <dbReference type="ARBA" id="ARBA00022692"/>
    </source>
</evidence>
<dbReference type="eggNOG" id="COG2064">
    <property type="taxonomic scope" value="Bacteria"/>
</dbReference>
<feature type="domain" description="Type II secretion system protein GspF" evidence="7">
    <location>
        <begin position="169"/>
        <end position="294"/>
    </location>
</feature>
<sequence>MQQMLPVLSITIMVVALVLVVLGVRKPRPQVVIEERLSQYGHRVPTLEELELQQPFNERVLKPLLRRLAGMMSRFAPKTSHQRLRQKLVEAGNPANLGPAEFTGLRVLLAGGLGGLLFVLFLMSGSSLTNLILFPAVAGGIGYLLPGVWLGNRIKRRKSAIIRALPDAIDLLTISVEAGLGFDPALQRVVEKWDNELTREFARMLSEIRMGQSRREALRDLAERTNVDDLNVFVSAVVQADQLGVSITQVLRVQSKQMRMRRRQRAEEQAHKAPVKMIFPMVFLIFPALYIVLLGPAVPIVWDAFMR</sequence>
<keyword evidence="9" id="KW-1185">Reference proteome</keyword>
<dbReference type="EMBL" id="CP001823">
    <property type="protein sequence ID" value="ACZ37959.1"/>
    <property type="molecule type" value="Genomic_DNA"/>
</dbReference>
<dbReference type="InParanoid" id="D1C142"/>
<feature type="transmembrane region" description="Helical" evidence="6">
    <location>
        <begin position="131"/>
        <end position="150"/>
    </location>
</feature>
<comment type="subcellular location">
    <subcellularLocation>
        <location evidence="1">Cell membrane</location>
        <topology evidence="1">Multi-pass membrane protein</topology>
    </subcellularLocation>
</comment>
<dbReference type="InterPro" id="IPR018076">
    <property type="entry name" value="T2SS_GspF_dom"/>
</dbReference>
<proteinExistence type="predicted"/>
<organism evidence="8 9">
    <name type="scientific">Sphaerobacter thermophilus (strain ATCC 49802 / DSM 20745 / KCCM 41009 / NCIMB 13125 / S 6022)</name>
    <dbReference type="NCBI Taxonomy" id="479434"/>
    <lineage>
        <taxon>Bacteria</taxon>
        <taxon>Pseudomonadati</taxon>
        <taxon>Thermomicrobiota</taxon>
        <taxon>Thermomicrobia</taxon>
        <taxon>Sphaerobacterales</taxon>
        <taxon>Sphaerobacterineae</taxon>
        <taxon>Sphaerobacteraceae</taxon>
        <taxon>Sphaerobacter</taxon>
    </lineage>
</organism>
<evidence type="ECO:0000256" key="6">
    <source>
        <dbReference type="SAM" id="Phobius"/>
    </source>
</evidence>
<keyword evidence="5 6" id="KW-0472">Membrane</keyword>
<evidence type="ECO:0000313" key="9">
    <source>
        <dbReference type="Proteomes" id="UP000002027"/>
    </source>
</evidence>
<accession>D1C142</accession>
<evidence type="ECO:0000256" key="4">
    <source>
        <dbReference type="ARBA" id="ARBA00022989"/>
    </source>
</evidence>
<dbReference type="GO" id="GO:0005886">
    <property type="term" value="C:plasma membrane"/>
    <property type="evidence" value="ECO:0007669"/>
    <property type="project" value="UniProtKB-SubCell"/>
</dbReference>
<feature type="transmembrane region" description="Helical" evidence="6">
    <location>
        <begin position="278"/>
        <end position="302"/>
    </location>
</feature>
<evidence type="ECO:0000313" key="8">
    <source>
        <dbReference type="EMBL" id="ACZ37959.1"/>
    </source>
</evidence>
<evidence type="ECO:0000259" key="7">
    <source>
        <dbReference type="Pfam" id="PF00482"/>
    </source>
</evidence>
<dbReference type="AlphaFoldDB" id="D1C142"/>
<evidence type="ECO:0000256" key="5">
    <source>
        <dbReference type="ARBA" id="ARBA00023136"/>
    </source>
</evidence>
<dbReference type="KEGG" id="sti:Sthe_0521"/>
<keyword evidence="3 6" id="KW-0812">Transmembrane</keyword>
<dbReference type="RefSeq" id="WP_012871006.1">
    <property type="nucleotide sequence ID" value="NC_013523.1"/>
</dbReference>
<feature type="transmembrane region" description="Helical" evidence="6">
    <location>
        <begin position="6"/>
        <end position="24"/>
    </location>
</feature>
<reference evidence="8 9" key="2">
    <citation type="journal article" date="2010" name="Stand. Genomic Sci.">
        <title>Complete genome sequence of Desulfohalobium retbaense type strain (HR(100)).</title>
        <authorList>
            <person name="Spring S."/>
            <person name="Nolan M."/>
            <person name="Lapidus A."/>
            <person name="Glavina Del Rio T."/>
            <person name="Copeland A."/>
            <person name="Tice H."/>
            <person name="Cheng J.F."/>
            <person name="Lucas S."/>
            <person name="Land M."/>
            <person name="Chen F."/>
            <person name="Bruce D."/>
            <person name="Goodwin L."/>
            <person name="Pitluck S."/>
            <person name="Ivanova N."/>
            <person name="Mavromatis K."/>
            <person name="Mikhailova N."/>
            <person name="Pati A."/>
            <person name="Chen A."/>
            <person name="Palaniappan K."/>
            <person name="Hauser L."/>
            <person name="Chang Y.J."/>
            <person name="Jeffries C.D."/>
            <person name="Munk C."/>
            <person name="Kiss H."/>
            <person name="Chain P."/>
            <person name="Han C."/>
            <person name="Brettin T."/>
            <person name="Detter J.C."/>
            <person name="Schuler E."/>
            <person name="Goker M."/>
            <person name="Rohde M."/>
            <person name="Bristow J."/>
            <person name="Eisen J.A."/>
            <person name="Markowitz V."/>
            <person name="Hugenholtz P."/>
            <person name="Kyrpides N.C."/>
            <person name="Klenk H.P."/>
        </authorList>
    </citation>
    <scope>NUCLEOTIDE SEQUENCE [LARGE SCALE GENOMIC DNA]</scope>
    <source>
        <strain evidence="9">ATCC 49802 / DSM 20745 / S 6022</strain>
    </source>
</reference>
<dbReference type="PANTHER" id="PTHR35007">
    <property type="entry name" value="INTEGRAL MEMBRANE PROTEIN-RELATED"/>
    <property type="match status" value="1"/>
</dbReference>
<evidence type="ECO:0000256" key="2">
    <source>
        <dbReference type="ARBA" id="ARBA00022475"/>
    </source>
</evidence>
<protein>
    <submittedName>
        <fullName evidence="8">Type II secretion system protein</fullName>
    </submittedName>
</protein>
<name>D1C142_SPHTD</name>
<dbReference type="Pfam" id="PF00482">
    <property type="entry name" value="T2SSF"/>
    <property type="match status" value="1"/>
</dbReference>
<keyword evidence="2" id="KW-1003">Cell membrane</keyword>
<dbReference type="HOGENOM" id="CLU_056917_4_0_0"/>
<dbReference type="STRING" id="479434.Sthe_0521"/>
<keyword evidence="4 6" id="KW-1133">Transmembrane helix</keyword>